<sequence length="286" mass="32671">MDKVPFEPAKIIKQCRDHFRAHPDTSDVMDHFVILKDSKGDETSFGVKIRDVFEGYVLTYDNTMMQALKSKTKPKNFTIPTRYGTISEEDDYLVMENLEGPTIWEIMENGTRDLPESCANKIAAAVYELRQSVEFCNSLIESNALTPRVHWYPQGGIFPYDNEGGRVITGIQDFTNFMTLHFQHAGIDLNDVDMDTQQMCFRSFNNKIIPVFKRVSNVKCGEWNVEIKGLLQKMSDLEGLINDNNLKALLAILLLSEPIPMSKWDEHIKGATHNEAKSRLVTFLPE</sequence>
<dbReference type="EMBL" id="BPWL01000007">
    <property type="protein sequence ID" value="GJJ12162.1"/>
    <property type="molecule type" value="Genomic_DNA"/>
</dbReference>
<accession>A0AAV5AES4</accession>
<dbReference type="Proteomes" id="UP001050691">
    <property type="component" value="Unassembled WGS sequence"/>
</dbReference>
<keyword evidence="2" id="KW-1185">Reference proteome</keyword>
<protein>
    <recommendedName>
        <fullName evidence="3">Aminoglycoside phosphotransferase domain-containing protein</fullName>
    </recommendedName>
</protein>
<comment type="caution">
    <text evidence="1">The sequence shown here is derived from an EMBL/GenBank/DDBJ whole genome shotgun (WGS) entry which is preliminary data.</text>
</comment>
<evidence type="ECO:0000313" key="1">
    <source>
        <dbReference type="EMBL" id="GJJ12162.1"/>
    </source>
</evidence>
<evidence type="ECO:0008006" key="3">
    <source>
        <dbReference type="Google" id="ProtNLM"/>
    </source>
</evidence>
<gene>
    <name evidence="1" type="ORF">Clacol_006403</name>
</gene>
<evidence type="ECO:0000313" key="2">
    <source>
        <dbReference type="Proteomes" id="UP001050691"/>
    </source>
</evidence>
<proteinExistence type="predicted"/>
<dbReference type="AlphaFoldDB" id="A0AAV5AES4"/>
<name>A0AAV5AES4_9AGAM</name>
<organism evidence="1 2">
    <name type="scientific">Clathrus columnatus</name>
    <dbReference type="NCBI Taxonomy" id="1419009"/>
    <lineage>
        <taxon>Eukaryota</taxon>
        <taxon>Fungi</taxon>
        <taxon>Dikarya</taxon>
        <taxon>Basidiomycota</taxon>
        <taxon>Agaricomycotina</taxon>
        <taxon>Agaricomycetes</taxon>
        <taxon>Phallomycetidae</taxon>
        <taxon>Phallales</taxon>
        <taxon>Clathraceae</taxon>
        <taxon>Clathrus</taxon>
    </lineage>
</organism>
<reference evidence="1" key="1">
    <citation type="submission" date="2021-10" db="EMBL/GenBank/DDBJ databases">
        <title>De novo Genome Assembly of Clathrus columnatus (Basidiomycota, Fungi) Using Illumina and Nanopore Sequence Data.</title>
        <authorList>
            <person name="Ogiso-Tanaka E."/>
            <person name="Itagaki H."/>
            <person name="Hosoya T."/>
            <person name="Hosaka K."/>
        </authorList>
    </citation>
    <scope>NUCLEOTIDE SEQUENCE</scope>
    <source>
        <strain evidence="1">MO-923</strain>
    </source>
</reference>